<evidence type="ECO:0000256" key="11">
    <source>
        <dbReference type="SAM" id="Phobius"/>
    </source>
</evidence>
<evidence type="ECO:0000256" key="10">
    <source>
        <dbReference type="SAM" id="MobiDB-lite"/>
    </source>
</evidence>
<dbReference type="InterPro" id="IPR003661">
    <property type="entry name" value="HisK_dim/P_dom"/>
</dbReference>
<dbReference type="InterPro" id="IPR000014">
    <property type="entry name" value="PAS"/>
</dbReference>
<organism evidence="14 15">
    <name type="scientific">Magnetospirillum aberrantis SpK</name>
    <dbReference type="NCBI Taxonomy" id="908842"/>
    <lineage>
        <taxon>Bacteria</taxon>
        <taxon>Pseudomonadati</taxon>
        <taxon>Pseudomonadota</taxon>
        <taxon>Alphaproteobacteria</taxon>
        <taxon>Rhodospirillales</taxon>
        <taxon>Rhodospirillaceae</taxon>
        <taxon>Magnetospirillum</taxon>
    </lineage>
</organism>
<keyword evidence="4" id="KW-0808">Transferase</keyword>
<evidence type="ECO:0000313" key="15">
    <source>
        <dbReference type="Proteomes" id="UP000480684"/>
    </source>
</evidence>
<dbReference type="InterPro" id="IPR003594">
    <property type="entry name" value="HATPase_dom"/>
</dbReference>
<dbReference type="CDD" id="cd00082">
    <property type="entry name" value="HisKA"/>
    <property type="match status" value="1"/>
</dbReference>
<dbReference type="RefSeq" id="WP_163677998.1">
    <property type="nucleotide sequence ID" value="NZ_JAAIYP010000035.1"/>
</dbReference>
<dbReference type="Proteomes" id="UP000480684">
    <property type="component" value="Unassembled WGS sequence"/>
</dbReference>
<reference evidence="14 15" key="1">
    <citation type="submission" date="2020-02" db="EMBL/GenBank/DDBJ databases">
        <authorList>
            <person name="Dziuba M."/>
            <person name="Kuznetsov B."/>
            <person name="Mardanov A."/>
            <person name="Ravin N."/>
            <person name="Grouzdev D."/>
        </authorList>
    </citation>
    <scope>NUCLEOTIDE SEQUENCE [LARGE SCALE GENOMIC DNA]</scope>
    <source>
        <strain evidence="14 15">SpK</strain>
    </source>
</reference>
<dbReference type="CDD" id="cd00156">
    <property type="entry name" value="REC"/>
    <property type="match status" value="1"/>
</dbReference>
<dbReference type="InterPro" id="IPR035965">
    <property type="entry name" value="PAS-like_dom_sf"/>
</dbReference>
<name>A0A7C9QTE8_9PROT</name>
<dbReference type="InterPro" id="IPR011006">
    <property type="entry name" value="CheY-like_superfamily"/>
</dbReference>
<keyword evidence="6" id="KW-0418">Kinase</keyword>
<evidence type="ECO:0000313" key="14">
    <source>
        <dbReference type="EMBL" id="NFV80223.1"/>
    </source>
</evidence>
<dbReference type="Gene3D" id="3.30.450.20">
    <property type="entry name" value="PAS domain"/>
    <property type="match status" value="2"/>
</dbReference>
<comment type="catalytic activity">
    <reaction evidence="1">
        <text>ATP + protein L-histidine = ADP + protein N-phospho-L-histidine.</text>
        <dbReference type="EC" id="2.7.13.3"/>
    </reaction>
</comment>
<keyword evidence="15" id="KW-1185">Reference proteome</keyword>
<evidence type="ECO:0000256" key="2">
    <source>
        <dbReference type="ARBA" id="ARBA00012438"/>
    </source>
</evidence>
<dbReference type="Pfam" id="PF00512">
    <property type="entry name" value="HisKA"/>
    <property type="match status" value="1"/>
</dbReference>
<keyword evidence="11" id="KW-0812">Transmembrane</keyword>
<feature type="transmembrane region" description="Helical" evidence="11">
    <location>
        <begin position="29"/>
        <end position="51"/>
    </location>
</feature>
<evidence type="ECO:0000259" key="12">
    <source>
        <dbReference type="PROSITE" id="PS50109"/>
    </source>
</evidence>
<keyword evidence="3 9" id="KW-0597">Phosphoprotein</keyword>
<dbReference type="SUPFAM" id="SSF52172">
    <property type="entry name" value="CheY-like"/>
    <property type="match status" value="1"/>
</dbReference>
<comment type="caution">
    <text evidence="14">The sequence shown here is derived from an EMBL/GenBank/DDBJ whole genome shotgun (WGS) entry which is preliminary data.</text>
</comment>
<dbReference type="PANTHER" id="PTHR43065:SF10">
    <property type="entry name" value="PEROXIDE STRESS-ACTIVATED HISTIDINE KINASE MAK3"/>
    <property type="match status" value="1"/>
</dbReference>
<dbReference type="InterPro" id="IPR004358">
    <property type="entry name" value="Sig_transdc_His_kin-like_C"/>
</dbReference>
<proteinExistence type="predicted"/>
<dbReference type="Pfam" id="PF13188">
    <property type="entry name" value="PAS_8"/>
    <property type="match status" value="2"/>
</dbReference>
<dbReference type="InterPro" id="IPR036097">
    <property type="entry name" value="HisK_dim/P_sf"/>
</dbReference>
<feature type="compositionally biased region" description="Basic and acidic residues" evidence="10">
    <location>
        <begin position="1"/>
        <end position="12"/>
    </location>
</feature>
<dbReference type="InterPro" id="IPR036890">
    <property type="entry name" value="HATPase_C_sf"/>
</dbReference>
<dbReference type="SUPFAM" id="SSF47384">
    <property type="entry name" value="Homodimeric domain of signal transducing histidine kinase"/>
    <property type="match status" value="1"/>
</dbReference>
<evidence type="ECO:0000256" key="5">
    <source>
        <dbReference type="ARBA" id="ARBA00022741"/>
    </source>
</evidence>
<dbReference type="Pfam" id="PF00072">
    <property type="entry name" value="Response_reg"/>
    <property type="match status" value="1"/>
</dbReference>
<evidence type="ECO:0000256" key="3">
    <source>
        <dbReference type="ARBA" id="ARBA00022553"/>
    </source>
</evidence>
<sequence>MHDRADRPRPAQDEGNPGQRGPSPLRPGLWPWFLLGLCVTLALCVLAIEFVRFVDIVPAGSETSLIWWRSPALLAAVMAGMIVTATVVVLAHQRRMLDLGRDSSDRQLQGIALALSNLDSDPLSAWRALREEKVIDGHALWDSEGRLVDFSGFLGRYLPQLADWRTPTVRQLITAMVDGGHMLPPPGLNRAQTIEVYCHLRSRIPGLRELRMCDGQSFLARTIDLGHGRLASVYTNISELYRSRDGMVGADTFRLAFEQAPNAKLMLDAQQRPTAVNNAFLALMGYDSDAAARLGWLGLLAEDENRNTLPWAAGARRMVTADGETVRVQISVQNLVDPLSDTPGGTLVTLEDVGGRWESEERLRLQAAILDRIELAVLAVDKSGRVVHGNRSVCALFQWSEQVLPGTPVERLLGTSVLNADDGKELETEGTTWSGTVFPAQVHVSKLSTESVLPEGTILVVADLTPRRALDLQLMHSARLATLGEMAASIAHEFNQCLHVIRLASEAVQMDIGDGHLNIERLRTRTGNILDQVDRLTEMVTHMRAISRRENQDRKPFRPQAAVDSALRMVEPLLKADGIRVIRQGCLEKLLVLGHQVRLEQVLLNLLNNGRDAIRDRFRAHGNSGGTITITCETDPETRRLRIRVRDDGTGIAKAIGDHIFEPFVTTKDGGNGLGLGLSISRGICSEMGGCLSFGNVENGAEFTIDLPLAPSDTPPPLCAPAPPPLPTSSRSEDKLEGEDEDEDDFCAGQRVLLVDDEALSVMMLAEFLKRHGYEVDTAYDGLEAYELCQTHVYHAVITDIRMPRMTGRELIVKLEELQPGTPVIVVTGHLKENNAADLGANVVALLAKPFQLQDLREHLLRLEHHPHNPQEEGV</sequence>
<dbReference type="PANTHER" id="PTHR43065">
    <property type="entry name" value="SENSOR HISTIDINE KINASE"/>
    <property type="match status" value="1"/>
</dbReference>
<dbReference type="Gene3D" id="3.30.565.10">
    <property type="entry name" value="Histidine kinase-like ATPase, C-terminal domain"/>
    <property type="match status" value="1"/>
</dbReference>
<dbReference type="PROSITE" id="PS50110">
    <property type="entry name" value="RESPONSE_REGULATORY"/>
    <property type="match status" value="1"/>
</dbReference>
<dbReference type="Gene3D" id="3.40.50.2300">
    <property type="match status" value="1"/>
</dbReference>
<dbReference type="SUPFAM" id="SSF55874">
    <property type="entry name" value="ATPase domain of HSP90 chaperone/DNA topoisomerase II/histidine kinase"/>
    <property type="match status" value="1"/>
</dbReference>
<dbReference type="EMBL" id="JAAIYP010000035">
    <property type="protein sequence ID" value="NFV80223.1"/>
    <property type="molecule type" value="Genomic_DNA"/>
</dbReference>
<dbReference type="SMART" id="SM00387">
    <property type="entry name" value="HATPase_c"/>
    <property type="match status" value="1"/>
</dbReference>
<dbReference type="PROSITE" id="PS50109">
    <property type="entry name" value="HIS_KIN"/>
    <property type="match status" value="1"/>
</dbReference>
<accession>A0A7C9QTE8</accession>
<evidence type="ECO:0000256" key="4">
    <source>
        <dbReference type="ARBA" id="ARBA00022679"/>
    </source>
</evidence>
<protein>
    <recommendedName>
        <fullName evidence="2">histidine kinase</fullName>
        <ecNumber evidence="2">2.7.13.3</ecNumber>
    </recommendedName>
</protein>
<feature type="domain" description="Response regulatory" evidence="13">
    <location>
        <begin position="751"/>
        <end position="864"/>
    </location>
</feature>
<dbReference type="GO" id="GO:0005524">
    <property type="term" value="F:ATP binding"/>
    <property type="evidence" value="ECO:0007669"/>
    <property type="project" value="UniProtKB-KW"/>
</dbReference>
<dbReference type="GO" id="GO:0000155">
    <property type="term" value="F:phosphorelay sensor kinase activity"/>
    <property type="evidence" value="ECO:0007669"/>
    <property type="project" value="InterPro"/>
</dbReference>
<dbReference type="PRINTS" id="PR00344">
    <property type="entry name" value="BCTRLSENSOR"/>
</dbReference>
<feature type="transmembrane region" description="Helical" evidence="11">
    <location>
        <begin position="71"/>
        <end position="91"/>
    </location>
</feature>
<keyword evidence="5" id="KW-0547">Nucleotide-binding</keyword>
<feature type="domain" description="Histidine kinase" evidence="12">
    <location>
        <begin position="489"/>
        <end position="711"/>
    </location>
</feature>
<dbReference type="AlphaFoldDB" id="A0A7C9QTE8"/>
<keyword evidence="8" id="KW-0902">Two-component regulatory system</keyword>
<evidence type="ECO:0000256" key="1">
    <source>
        <dbReference type="ARBA" id="ARBA00000085"/>
    </source>
</evidence>
<feature type="modified residue" description="4-aspartylphosphate" evidence="9">
    <location>
        <position position="800"/>
    </location>
</feature>
<feature type="compositionally biased region" description="Pro residues" evidence="10">
    <location>
        <begin position="713"/>
        <end position="727"/>
    </location>
</feature>
<keyword evidence="11" id="KW-0472">Membrane</keyword>
<dbReference type="CDD" id="cd00075">
    <property type="entry name" value="HATPase"/>
    <property type="match status" value="1"/>
</dbReference>
<dbReference type="EC" id="2.7.13.3" evidence="2"/>
<evidence type="ECO:0000256" key="8">
    <source>
        <dbReference type="ARBA" id="ARBA00023012"/>
    </source>
</evidence>
<keyword evidence="11" id="KW-1133">Transmembrane helix</keyword>
<evidence type="ECO:0000256" key="7">
    <source>
        <dbReference type="ARBA" id="ARBA00022840"/>
    </source>
</evidence>
<dbReference type="SMART" id="SM00388">
    <property type="entry name" value="HisKA"/>
    <property type="match status" value="1"/>
</dbReference>
<dbReference type="InterPro" id="IPR001789">
    <property type="entry name" value="Sig_transdc_resp-reg_receiver"/>
</dbReference>
<keyword evidence="7" id="KW-0067">ATP-binding</keyword>
<dbReference type="SUPFAM" id="SSF55785">
    <property type="entry name" value="PYP-like sensor domain (PAS domain)"/>
    <property type="match status" value="2"/>
</dbReference>
<evidence type="ECO:0000256" key="6">
    <source>
        <dbReference type="ARBA" id="ARBA00022777"/>
    </source>
</evidence>
<dbReference type="SMART" id="SM00091">
    <property type="entry name" value="PAS"/>
    <property type="match status" value="2"/>
</dbReference>
<dbReference type="Pfam" id="PF02518">
    <property type="entry name" value="HATPase_c"/>
    <property type="match status" value="1"/>
</dbReference>
<gene>
    <name evidence="14" type="ORF">G4223_08880</name>
</gene>
<dbReference type="InterPro" id="IPR005467">
    <property type="entry name" value="His_kinase_dom"/>
</dbReference>
<dbReference type="Gene3D" id="1.10.287.130">
    <property type="match status" value="1"/>
</dbReference>
<feature type="region of interest" description="Disordered" evidence="10">
    <location>
        <begin position="1"/>
        <end position="23"/>
    </location>
</feature>
<dbReference type="SMART" id="SM00448">
    <property type="entry name" value="REC"/>
    <property type="match status" value="1"/>
</dbReference>
<feature type="region of interest" description="Disordered" evidence="10">
    <location>
        <begin position="712"/>
        <end position="742"/>
    </location>
</feature>
<evidence type="ECO:0000259" key="13">
    <source>
        <dbReference type="PROSITE" id="PS50110"/>
    </source>
</evidence>
<evidence type="ECO:0000256" key="9">
    <source>
        <dbReference type="PROSITE-ProRule" id="PRU00169"/>
    </source>
</evidence>